<dbReference type="NCBIfam" id="TIGR03519">
    <property type="entry name" value="T9SS_PorP_fam"/>
    <property type="match status" value="1"/>
</dbReference>
<feature type="signal peptide" evidence="1">
    <location>
        <begin position="1"/>
        <end position="21"/>
    </location>
</feature>
<protein>
    <submittedName>
        <fullName evidence="2">Type IX secretion system membrane protein PorP/SprF</fullName>
    </submittedName>
</protein>
<organism evidence="2 3">
    <name type="scientific">Mesonia sediminis</name>
    <dbReference type="NCBI Taxonomy" id="1703946"/>
    <lineage>
        <taxon>Bacteria</taxon>
        <taxon>Pseudomonadati</taxon>
        <taxon>Bacteroidota</taxon>
        <taxon>Flavobacteriia</taxon>
        <taxon>Flavobacteriales</taxon>
        <taxon>Flavobacteriaceae</taxon>
        <taxon>Mesonia</taxon>
    </lineage>
</organism>
<dbReference type="InterPro" id="IPR019861">
    <property type="entry name" value="PorP/SprF_Bacteroidetes"/>
</dbReference>
<gene>
    <name evidence="2" type="ORF">ACFSQ0_01435</name>
</gene>
<dbReference type="RefSeq" id="WP_379043129.1">
    <property type="nucleotide sequence ID" value="NZ_JBHULZ010000008.1"/>
</dbReference>
<keyword evidence="3" id="KW-1185">Reference proteome</keyword>
<reference evidence="3" key="1">
    <citation type="journal article" date="2019" name="Int. J. Syst. Evol. Microbiol.">
        <title>The Global Catalogue of Microorganisms (GCM) 10K type strain sequencing project: providing services to taxonomists for standard genome sequencing and annotation.</title>
        <authorList>
            <consortium name="The Broad Institute Genomics Platform"/>
            <consortium name="The Broad Institute Genome Sequencing Center for Infectious Disease"/>
            <person name="Wu L."/>
            <person name="Ma J."/>
        </authorList>
    </citation>
    <scope>NUCLEOTIDE SEQUENCE [LARGE SCALE GENOMIC DNA]</scope>
    <source>
        <strain evidence="3">KCTC 42255</strain>
    </source>
</reference>
<name>A0ABW5SAC6_9FLAO</name>
<evidence type="ECO:0000256" key="1">
    <source>
        <dbReference type="SAM" id="SignalP"/>
    </source>
</evidence>
<sequence>MNKNIFLLIISMVLVVPFSNAQQDAQFTQYMYNPLSFNPAYAGSRDVLSAVLIHRSQWLGVQGAPTTQHLSGHSPINETMSVGLNIMRDEVGPMQENTIQASYSYGIFLNRSLRLNFGLQLGANLLDVDFNKLSIRDPNDPNFAENIDKKFSPQFGLGAMLYDENYYVGISVPNLVETEHFDQSNNSNSKTLVKEKASFYLTGGYVWQVSPNLKFKPTLLSKITTGSPLQIDISTNFLLYDKFTLGAAYRWDSAISALAAFQISDSWLIGVAYDMETTSYSAYNNGSLEAFLRFELFKKYNKMLTPRFF</sequence>
<proteinExistence type="predicted"/>
<feature type="chain" id="PRO_5045222599" evidence="1">
    <location>
        <begin position="22"/>
        <end position="309"/>
    </location>
</feature>
<dbReference type="Proteomes" id="UP001597357">
    <property type="component" value="Unassembled WGS sequence"/>
</dbReference>
<evidence type="ECO:0000313" key="2">
    <source>
        <dbReference type="EMBL" id="MFD2696646.1"/>
    </source>
</evidence>
<evidence type="ECO:0000313" key="3">
    <source>
        <dbReference type="Proteomes" id="UP001597357"/>
    </source>
</evidence>
<keyword evidence="1" id="KW-0732">Signal</keyword>
<dbReference type="EMBL" id="JBHULZ010000008">
    <property type="protein sequence ID" value="MFD2696646.1"/>
    <property type="molecule type" value="Genomic_DNA"/>
</dbReference>
<accession>A0ABW5SAC6</accession>
<comment type="caution">
    <text evidence="2">The sequence shown here is derived from an EMBL/GenBank/DDBJ whole genome shotgun (WGS) entry which is preliminary data.</text>
</comment>
<dbReference type="Pfam" id="PF11751">
    <property type="entry name" value="PorP_SprF"/>
    <property type="match status" value="1"/>
</dbReference>